<gene>
    <name evidence="1" type="ORF">NEZAVI_LOCUS8565</name>
</gene>
<accession>A0A9P0MQ96</accession>
<dbReference type="EMBL" id="OV725080">
    <property type="protein sequence ID" value="CAH1399026.1"/>
    <property type="molecule type" value="Genomic_DNA"/>
</dbReference>
<dbReference type="AlphaFoldDB" id="A0A9P0MQ96"/>
<dbReference type="Proteomes" id="UP001152798">
    <property type="component" value="Chromosome 4"/>
</dbReference>
<keyword evidence="2" id="KW-1185">Reference proteome</keyword>
<organism evidence="1 2">
    <name type="scientific">Nezara viridula</name>
    <name type="common">Southern green stink bug</name>
    <name type="synonym">Cimex viridulus</name>
    <dbReference type="NCBI Taxonomy" id="85310"/>
    <lineage>
        <taxon>Eukaryota</taxon>
        <taxon>Metazoa</taxon>
        <taxon>Ecdysozoa</taxon>
        <taxon>Arthropoda</taxon>
        <taxon>Hexapoda</taxon>
        <taxon>Insecta</taxon>
        <taxon>Pterygota</taxon>
        <taxon>Neoptera</taxon>
        <taxon>Paraneoptera</taxon>
        <taxon>Hemiptera</taxon>
        <taxon>Heteroptera</taxon>
        <taxon>Panheteroptera</taxon>
        <taxon>Pentatomomorpha</taxon>
        <taxon>Pentatomoidea</taxon>
        <taxon>Pentatomidae</taxon>
        <taxon>Pentatominae</taxon>
        <taxon>Nezara</taxon>
    </lineage>
</organism>
<sequence length="19" mass="2345">MRFTGCWTQTRPDWVSFIL</sequence>
<name>A0A9P0MQ96_NEZVI</name>
<protein>
    <submittedName>
        <fullName evidence="1">Uncharacterized protein</fullName>
    </submittedName>
</protein>
<proteinExistence type="predicted"/>
<evidence type="ECO:0000313" key="2">
    <source>
        <dbReference type="Proteomes" id="UP001152798"/>
    </source>
</evidence>
<evidence type="ECO:0000313" key="1">
    <source>
        <dbReference type="EMBL" id="CAH1399026.1"/>
    </source>
</evidence>
<reference evidence="1" key="1">
    <citation type="submission" date="2022-01" db="EMBL/GenBank/DDBJ databases">
        <authorList>
            <person name="King R."/>
        </authorList>
    </citation>
    <scope>NUCLEOTIDE SEQUENCE</scope>
</reference>